<dbReference type="GO" id="GO:0016301">
    <property type="term" value="F:kinase activity"/>
    <property type="evidence" value="ECO:0007669"/>
    <property type="project" value="UniProtKB-KW"/>
</dbReference>
<feature type="compositionally biased region" description="Acidic residues" evidence="1">
    <location>
        <begin position="1185"/>
        <end position="1201"/>
    </location>
</feature>
<feature type="compositionally biased region" description="Polar residues" evidence="1">
    <location>
        <begin position="218"/>
        <end position="230"/>
    </location>
</feature>
<feature type="compositionally biased region" description="Acidic residues" evidence="1">
    <location>
        <begin position="487"/>
        <end position="501"/>
    </location>
</feature>
<feature type="compositionally biased region" description="Polar residues" evidence="1">
    <location>
        <begin position="19"/>
        <end position="28"/>
    </location>
</feature>
<feature type="compositionally biased region" description="Basic and acidic residues" evidence="1">
    <location>
        <begin position="973"/>
        <end position="984"/>
    </location>
</feature>
<evidence type="ECO:0000256" key="1">
    <source>
        <dbReference type="SAM" id="MobiDB-lite"/>
    </source>
</evidence>
<feature type="region of interest" description="Disordered" evidence="1">
    <location>
        <begin position="455"/>
        <end position="515"/>
    </location>
</feature>
<feature type="region of interest" description="Disordered" evidence="1">
    <location>
        <begin position="586"/>
        <end position="624"/>
    </location>
</feature>
<feature type="region of interest" description="Disordered" evidence="1">
    <location>
        <begin position="966"/>
        <end position="1140"/>
    </location>
</feature>
<feature type="compositionally biased region" description="Basic and acidic residues" evidence="1">
    <location>
        <begin position="1125"/>
        <end position="1140"/>
    </location>
</feature>
<feature type="compositionally biased region" description="Basic residues" evidence="1">
    <location>
        <begin position="796"/>
        <end position="817"/>
    </location>
</feature>
<feature type="compositionally biased region" description="Polar residues" evidence="1">
    <location>
        <begin position="296"/>
        <end position="312"/>
    </location>
</feature>
<protein>
    <submittedName>
        <fullName evidence="2">Putative serine/threonine-protein kinase</fullName>
    </submittedName>
</protein>
<feature type="region of interest" description="Disordered" evidence="1">
    <location>
        <begin position="347"/>
        <end position="394"/>
    </location>
</feature>
<keyword evidence="2" id="KW-0418">Kinase</keyword>
<proteinExistence type="predicted"/>
<feature type="compositionally biased region" description="Basic and acidic residues" evidence="1">
    <location>
        <begin position="650"/>
        <end position="671"/>
    </location>
</feature>
<feature type="compositionally biased region" description="Polar residues" evidence="1">
    <location>
        <begin position="94"/>
        <end position="110"/>
    </location>
</feature>
<feature type="compositionally biased region" description="Basic residues" evidence="1">
    <location>
        <begin position="268"/>
        <end position="281"/>
    </location>
</feature>
<feature type="compositionally biased region" description="Low complexity" evidence="1">
    <location>
        <begin position="1030"/>
        <end position="1046"/>
    </location>
</feature>
<dbReference type="VEuPathDB" id="VectorBase:LLONM1_007176"/>
<feature type="compositionally biased region" description="Polar residues" evidence="1">
    <location>
        <begin position="159"/>
        <end position="184"/>
    </location>
</feature>
<feature type="region of interest" description="Disordered" evidence="1">
    <location>
        <begin position="1183"/>
        <end position="1266"/>
    </location>
</feature>
<feature type="compositionally biased region" description="Basic and acidic residues" evidence="1">
    <location>
        <begin position="185"/>
        <end position="197"/>
    </location>
</feature>
<feature type="compositionally biased region" description="Low complexity" evidence="1">
    <location>
        <begin position="590"/>
        <end position="606"/>
    </location>
</feature>
<feature type="region of interest" description="Disordered" evidence="1">
    <location>
        <begin position="744"/>
        <end position="817"/>
    </location>
</feature>
<feature type="region of interest" description="Disordered" evidence="1">
    <location>
        <begin position="143"/>
        <end position="325"/>
    </location>
</feature>
<name>A0A7G3AT10_LUTLO</name>
<organism evidence="2">
    <name type="scientific">Lutzomyia longipalpis</name>
    <name type="common">Sand fly</name>
    <dbReference type="NCBI Taxonomy" id="7200"/>
    <lineage>
        <taxon>Eukaryota</taxon>
        <taxon>Metazoa</taxon>
        <taxon>Ecdysozoa</taxon>
        <taxon>Arthropoda</taxon>
        <taxon>Hexapoda</taxon>
        <taxon>Insecta</taxon>
        <taxon>Pterygota</taxon>
        <taxon>Neoptera</taxon>
        <taxon>Endopterygota</taxon>
        <taxon>Diptera</taxon>
        <taxon>Nematocera</taxon>
        <taxon>Psychodoidea</taxon>
        <taxon>Psychodidae</taxon>
        <taxon>Lutzomyia</taxon>
        <taxon>Lutzomyia</taxon>
    </lineage>
</organism>
<feature type="compositionally biased region" description="Polar residues" evidence="1">
    <location>
        <begin position="1237"/>
        <end position="1266"/>
    </location>
</feature>
<reference evidence="2" key="1">
    <citation type="journal article" date="2020" name="BMC">
        <title>Leishmania infection induces a limited differential gene expression in the sand fly midgut.</title>
        <authorList>
            <person name="Coutinho-Abreu I.V."/>
            <person name="Serafim T.D."/>
            <person name="Meneses C."/>
            <person name="Kamhawi S."/>
            <person name="Oliveira F."/>
            <person name="Valenzuela J.G."/>
        </authorList>
    </citation>
    <scope>NUCLEOTIDE SEQUENCE</scope>
    <source>
        <strain evidence="2">Jacobina</strain>
        <tissue evidence="2">Midgut</tissue>
    </source>
</reference>
<feature type="compositionally biased region" description="Polar residues" evidence="1">
    <location>
        <begin position="357"/>
        <end position="386"/>
    </location>
</feature>
<accession>A0A7G3AT10</accession>
<feature type="region of interest" description="Disordered" evidence="1">
    <location>
        <begin position="641"/>
        <end position="690"/>
    </location>
</feature>
<dbReference type="EMBL" id="GITU01008288">
    <property type="protein sequence ID" value="MBC1176991.1"/>
    <property type="molecule type" value="Transcribed_RNA"/>
</dbReference>
<feature type="compositionally biased region" description="Acidic residues" evidence="1">
    <location>
        <begin position="1092"/>
        <end position="1109"/>
    </location>
</feature>
<evidence type="ECO:0000313" key="2">
    <source>
        <dbReference type="EMBL" id="MBC1176991.1"/>
    </source>
</evidence>
<feature type="compositionally biased region" description="Low complexity" evidence="1">
    <location>
        <begin position="238"/>
        <end position="256"/>
    </location>
</feature>
<feature type="compositionally biased region" description="Acidic residues" evidence="1">
    <location>
        <begin position="1219"/>
        <end position="1230"/>
    </location>
</feature>
<feature type="compositionally biased region" description="Low complexity" evidence="1">
    <location>
        <begin position="36"/>
        <end position="54"/>
    </location>
</feature>
<feature type="compositionally biased region" description="Polar residues" evidence="1">
    <location>
        <begin position="455"/>
        <end position="473"/>
    </location>
</feature>
<feature type="compositionally biased region" description="Basic residues" evidence="1">
    <location>
        <begin position="66"/>
        <end position="79"/>
    </location>
</feature>
<feature type="compositionally biased region" description="Polar residues" evidence="1">
    <location>
        <begin position="1048"/>
        <end position="1067"/>
    </location>
</feature>
<feature type="region of interest" description="Disordered" evidence="1">
    <location>
        <begin position="1"/>
        <end position="124"/>
    </location>
</feature>
<keyword evidence="2" id="KW-0808">Transferase</keyword>
<sequence>MEAISGAAAETHGIHREQTTAVKPSTNAWRLPPTKSSSISSQNSNQSADNPQSSEITSTTHLNGHHEHHPRSTGHRRRNYQQNSYHGRHFGRRSSPSYRCTYSGQNANSRDNAKPAFNEDEYTRITTPRQDVLFKKGYLSRPKRFNSFAGPPNDPATTPPSSGSGAMSVTSMDDSATPSTQSISPEHKQRDKEENERAFTTNAGDKGRRDQNTVEYIKQQTTAVKPSTNAWRLPPTKSSSISSQNSNQSADNPQSSEITSTTHLNGHHEHHPRSTGHRRRNYQQNSYHGRHFGRRSSPSYRGTYSGQNANSRDNAKPAFNEDEYTRITTPRQDVLFKKGYLSRPKRFNSFAGHPNDPATTPPSSGSGAMSVTSMDDSATPSTQSISPEHYHSASDASDGDYPFMYPGFFDQNGVLYVNPYTSFDPYGNAPMMMMPYPVNNLNSMDMYNTPVTPYDASCSSVDSQITSPGTASPHNEESTPETPPIVEENETAIGQEDDAQEGDVKSPTLNPNSTNFYPQSIPPFYPPPIYYAPYVFSPPMVPIYSNGVEYSDAPGESECAKTKEEDGQEAAEASNSLDAVDQAVANQTGQEAALSESQAEQESSSCCHEEEPTEAQKNNVIPIEDMSVPIKSTLNVEVQEFHPRNYSQRHQTEDVQRPRDIDTAENAKENNSKAPKGTTKKEAGSRKKQAYSQIITNRKLLQEATKSIQAQNIDLSKENPLAVATTTTVAAAETKWQTVVKPRGKKGRSVAIEDAADEDEATEATVQTEEVAEQDTVQESLLPIPEEAPCATAGKMPRKAGKPKKKASGACKKGRKQKTTNGVGFEVIEPDFGRIVLNKKTEIVSEEDSEVDGATQVVEDNVIDVCDDAECRKLEAELQNIECILNLAAYTCSEDSPVKKEKLTEVTVNGHAELDEVESEEEERTEAIKEACKEARIEAINEASEEQCKEGSEGLSKEARKQVIMNECEEERQETNKKARKDEVNNQPVDQAKEVSQAIDSEQAKAVEQAKASEQAKAVAQAIDSEKTKAVTQTKAAEQAKAVEQAIDSEQANDATPTKDAAQTNEVDQAKEQTSERILTAAAKAETSEKTAEDEDTESISELSDEITEIDIGSDAAPDEATVEDQPKQDERRQQEEEKKTISLYEAVTLWLDEKQKTNSAEDLFRLPEIPVVLQRFYETAAPDIDTDATDQSDTEDEAEANDASLEPQLKLKNQVSVSEDDSVDTDSDYQSDGQTKRPTYTLPSDSQATAELTTTGSPTNNKLTSVNTLNHSSSIATLEAKTSPISCILM</sequence>